<dbReference type="GO" id="GO:0051596">
    <property type="term" value="P:methylglyoxal catabolic process"/>
    <property type="evidence" value="ECO:0007669"/>
    <property type="project" value="TreeGrafter"/>
</dbReference>
<feature type="non-terminal residue" evidence="5">
    <location>
        <position position="1"/>
    </location>
</feature>
<feature type="domain" description="NADP-dependent oxidoreductase" evidence="4">
    <location>
        <begin position="17"/>
        <end position="78"/>
    </location>
</feature>
<evidence type="ECO:0000256" key="1">
    <source>
        <dbReference type="ARBA" id="ARBA00007905"/>
    </source>
</evidence>
<dbReference type="PANTHER" id="PTHR43827">
    <property type="entry name" value="2,5-DIKETO-D-GLUCONIC ACID REDUCTASE"/>
    <property type="match status" value="1"/>
</dbReference>
<evidence type="ECO:0000313" key="5">
    <source>
        <dbReference type="EMBL" id="JAS62264.1"/>
    </source>
</evidence>
<keyword evidence="3" id="KW-0560">Oxidoreductase</keyword>
<dbReference type="AlphaFoldDB" id="A0A1B6GIK0"/>
<reference evidence="5" key="1">
    <citation type="submission" date="2015-11" db="EMBL/GenBank/DDBJ databases">
        <title>De novo transcriptome assembly of four potential Pierce s Disease insect vectors from Arizona vineyards.</title>
        <authorList>
            <person name="Tassone E.E."/>
        </authorList>
    </citation>
    <scope>NUCLEOTIDE SEQUENCE</scope>
</reference>
<evidence type="ECO:0000259" key="4">
    <source>
        <dbReference type="Pfam" id="PF00248"/>
    </source>
</evidence>
<dbReference type="EMBL" id="GECZ01007505">
    <property type="protein sequence ID" value="JAS62264.1"/>
    <property type="molecule type" value="Transcribed_RNA"/>
</dbReference>
<dbReference type="InterPro" id="IPR020471">
    <property type="entry name" value="AKR"/>
</dbReference>
<dbReference type="InterPro" id="IPR023210">
    <property type="entry name" value="NADP_OxRdtase_dom"/>
</dbReference>
<dbReference type="PANTHER" id="PTHR43827:SF3">
    <property type="entry name" value="NADP-DEPENDENT OXIDOREDUCTASE DOMAIN-CONTAINING PROTEIN"/>
    <property type="match status" value="1"/>
</dbReference>
<comment type="similarity">
    <text evidence="1">Belongs to the aldo/keto reductase family.</text>
</comment>
<organism evidence="5">
    <name type="scientific">Cuerna arida</name>
    <dbReference type="NCBI Taxonomy" id="1464854"/>
    <lineage>
        <taxon>Eukaryota</taxon>
        <taxon>Metazoa</taxon>
        <taxon>Ecdysozoa</taxon>
        <taxon>Arthropoda</taxon>
        <taxon>Hexapoda</taxon>
        <taxon>Insecta</taxon>
        <taxon>Pterygota</taxon>
        <taxon>Neoptera</taxon>
        <taxon>Paraneoptera</taxon>
        <taxon>Hemiptera</taxon>
        <taxon>Auchenorrhyncha</taxon>
        <taxon>Membracoidea</taxon>
        <taxon>Cicadellidae</taxon>
        <taxon>Cicadellinae</taxon>
        <taxon>Proconiini</taxon>
        <taxon>Cuerna</taxon>
    </lineage>
</organism>
<dbReference type="Pfam" id="PF00248">
    <property type="entry name" value="Aldo_ket_red"/>
    <property type="match status" value="1"/>
</dbReference>
<keyword evidence="2" id="KW-0521">NADP</keyword>
<protein>
    <recommendedName>
        <fullName evidence="4">NADP-dependent oxidoreductase domain-containing protein</fullName>
    </recommendedName>
</protein>
<dbReference type="SUPFAM" id="SSF51430">
    <property type="entry name" value="NAD(P)-linked oxidoreductase"/>
    <property type="match status" value="1"/>
</dbReference>
<dbReference type="GO" id="GO:1990002">
    <property type="term" value="F:methylglyoxal reductase (NADPH) (acetol producing) activity"/>
    <property type="evidence" value="ECO:0007669"/>
    <property type="project" value="TreeGrafter"/>
</dbReference>
<dbReference type="InterPro" id="IPR036812">
    <property type="entry name" value="NAD(P)_OxRdtase_dom_sf"/>
</dbReference>
<accession>A0A1B6GIK0</accession>
<name>A0A1B6GIK0_9HEMI</name>
<gene>
    <name evidence="5" type="ORF">g.47258</name>
</gene>
<sequence length="106" mass="12056">KARNNDPIRMKNPMHDPVVERIAIAHKKTKPQVLLRHLLQSGVAVIPKSSVVEHMLENINAFDFELSDGEMAELDALDRGERGRKFSLVGLFKGYENHPENPYPLE</sequence>
<dbReference type="Gene3D" id="3.20.20.100">
    <property type="entry name" value="NADP-dependent oxidoreductase domain"/>
    <property type="match status" value="1"/>
</dbReference>
<evidence type="ECO:0000256" key="3">
    <source>
        <dbReference type="ARBA" id="ARBA00023002"/>
    </source>
</evidence>
<proteinExistence type="inferred from homology"/>
<evidence type="ECO:0000256" key="2">
    <source>
        <dbReference type="ARBA" id="ARBA00022857"/>
    </source>
</evidence>